<organism evidence="3 4">
    <name type="scientific">Heligmosomoides polygyrus</name>
    <name type="common">Parasitic roundworm</name>
    <dbReference type="NCBI Taxonomy" id="6339"/>
    <lineage>
        <taxon>Eukaryota</taxon>
        <taxon>Metazoa</taxon>
        <taxon>Ecdysozoa</taxon>
        <taxon>Nematoda</taxon>
        <taxon>Chromadorea</taxon>
        <taxon>Rhabditida</taxon>
        <taxon>Rhabditina</taxon>
        <taxon>Rhabditomorpha</taxon>
        <taxon>Strongyloidea</taxon>
        <taxon>Heligmosomidae</taxon>
        <taxon>Heligmosomoides</taxon>
    </lineage>
</organism>
<sequence length="197" mass="21567">MVKAGNGQARTPLSAQLSGNAYRVAGIQLRGGKIGESRIPSVRDEKHYCSRAFPKGMEVALRHRVRNFHYSDQGAAPGGDVYGTDRDVPEFPMGNDERIHDASGSIMEFIALVEMLSKKQTVGGKAVKAKIHVSKVDDDVVTLGTNVLPRLGYRLVHERNAFALATQLQAEPARRGREEPMSSKNKKKKTGTRVGLE</sequence>
<dbReference type="WBParaSite" id="HPBE_0002683101-mRNA-1">
    <property type="protein sequence ID" value="HPBE_0002683101-mRNA-1"/>
    <property type="gene ID" value="HPBE_0002683101"/>
</dbReference>
<protein>
    <submittedName>
        <fullName evidence="4">ATP-dependent DNA helicase</fullName>
    </submittedName>
</protein>
<dbReference type="EMBL" id="UZAH01040992">
    <property type="protein sequence ID" value="VDP59585.1"/>
    <property type="molecule type" value="Genomic_DNA"/>
</dbReference>
<dbReference type="AlphaFoldDB" id="A0A183GVW1"/>
<proteinExistence type="predicted"/>
<accession>A0A183GVW1</accession>
<feature type="region of interest" description="Disordered" evidence="1">
    <location>
        <begin position="167"/>
        <end position="197"/>
    </location>
</feature>
<reference evidence="4" key="2">
    <citation type="submission" date="2019-09" db="UniProtKB">
        <authorList>
            <consortium name="WormBaseParasite"/>
        </authorList>
    </citation>
    <scope>IDENTIFICATION</scope>
</reference>
<evidence type="ECO:0000313" key="3">
    <source>
        <dbReference type="Proteomes" id="UP000050761"/>
    </source>
</evidence>
<dbReference type="Proteomes" id="UP000050761">
    <property type="component" value="Unassembled WGS sequence"/>
</dbReference>
<evidence type="ECO:0000313" key="4">
    <source>
        <dbReference type="WBParaSite" id="HPBE_0002683101-mRNA-1"/>
    </source>
</evidence>
<keyword evidence="3" id="KW-1185">Reference proteome</keyword>
<feature type="compositionally biased region" description="Basic and acidic residues" evidence="1">
    <location>
        <begin position="172"/>
        <end position="181"/>
    </location>
</feature>
<reference evidence="2 3" key="1">
    <citation type="submission" date="2018-11" db="EMBL/GenBank/DDBJ databases">
        <authorList>
            <consortium name="Pathogen Informatics"/>
        </authorList>
    </citation>
    <scope>NUCLEOTIDE SEQUENCE [LARGE SCALE GENOMIC DNA]</scope>
</reference>
<name>A0A183GVW1_HELPZ</name>
<evidence type="ECO:0000256" key="1">
    <source>
        <dbReference type="SAM" id="MobiDB-lite"/>
    </source>
</evidence>
<evidence type="ECO:0000313" key="2">
    <source>
        <dbReference type="EMBL" id="VDP59585.1"/>
    </source>
</evidence>
<accession>A0A3P8FXG6</accession>
<gene>
    <name evidence="2" type="ORF">HPBE_LOCUS26828</name>
</gene>